<gene>
    <name evidence="2" type="ORF">FSB_LOCUS38796</name>
</gene>
<accession>A0A2N9HGX8</accession>
<name>A0A2N9HGX8_FAGSY</name>
<organism evidence="2">
    <name type="scientific">Fagus sylvatica</name>
    <name type="common">Beechnut</name>
    <dbReference type="NCBI Taxonomy" id="28930"/>
    <lineage>
        <taxon>Eukaryota</taxon>
        <taxon>Viridiplantae</taxon>
        <taxon>Streptophyta</taxon>
        <taxon>Embryophyta</taxon>
        <taxon>Tracheophyta</taxon>
        <taxon>Spermatophyta</taxon>
        <taxon>Magnoliopsida</taxon>
        <taxon>eudicotyledons</taxon>
        <taxon>Gunneridae</taxon>
        <taxon>Pentapetalae</taxon>
        <taxon>rosids</taxon>
        <taxon>fabids</taxon>
        <taxon>Fagales</taxon>
        <taxon>Fagaceae</taxon>
        <taxon>Fagus</taxon>
    </lineage>
</organism>
<proteinExistence type="predicted"/>
<dbReference type="AlphaFoldDB" id="A0A2N9HGX8"/>
<protein>
    <submittedName>
        <fullName evidence="2">Uncharacterized protein</fullName>
    </submittedName>
</protein>
<reference evidence="2" key="1">
    <citation type="submission" date="2018-02" db="EMBL/GenBank/DDBJ databases">
        <authorList>
            <person name="Cohen D.B."/>
            <person name="Kent A.D."/>
        </authorList>
    </citation>
    <scope>NUCLEOTIDE SEQUENCE</scope>
</reference>
<feature type="region of interest" description="Disordered" evidence="1">
    <location>
        <begin position="52"/>
        <end position="91"/>
    </location>
</feature>
<feature type="region of interest" description="Disordered" evidence="1">
    <location>
        <begin position="1"/>
        <end position="27"/>
    </location>
</feature>
<evidence type="ECO:0000313" key="2">
    <source>
        <dbReference type="EMBL" id="SPD10914.1"/>
    </source>
</evidence>
<dbReference type="EMBL" id="OIVN01003391">
    <property type="protein sequence ID" value="SPD10914.1"/>
    <property type="molecule type" value="Genomic_DNA"/>
</dbReference>
<evidence type="ECO:0000256" key="1">
    <source>
        <dbReference type="SAM" id="MobiDB-lite"/>
    </source>
</evidence>
<feature type="compositionally biased region" description="Basic and acidic residues" evidence="1">
    <location>
        <begin position="64"/>
        <end position="82"/>
    </location>
</feature>
<sequence length="131" mass="14899">MQRASILPKPPPCPSSPSQKSPTPLVFFSQTPTPFASSIHCHRRFHSNPMVRPSFSFMNGSSHRPQEKNDKTKKKEEQKKTDTCGAQRRSPKCLVRRRSAARAIWAWYRSLLDLGGLWVVVWGQQHDDGAD</sequence>